<keyword evidence="3" id="KW-1185">Reference proteome</keyword>
<evidence type="ECO:0000256" key="1">
    <source>
        <dbReference type="SAM" id="Phobius"/>
    </source>
</evidence>
<comment type="caution">
    <text evidence="2">The sequence shown here is derived from an EMBL/GenBank/DDBJ whole genome shotgun (WGS) entry which is preliminary data.</text>
</comment>
<keyword evidence="1" id="KW-0812">Transmembrane</keyword>
<dbReference type="STRING" id="5486.A0A367XPP4"/>
<dbReference type="EMBL" id="QLNQ01000030">
    <property type="protein sequence ID" value="RCK55369.1"/>
    <property type="molecule type" value="Genomic_DNA"/>
</dbReference>
<feature type="transmembrane region" description="Helical" evidence="1">
    <location>
        <begin position="55"/>
        <end position="74"/>
    </location>
</feature>
<dbReference type="AlphaFoldDB" id="A0A367XPP4"/>
<keyword evidence="1" id="KW-0472">Membrane</keyword>
<accession>A0A367XPP4</accession>
<protein>
    <submittedName>
        <fullName evidence="2">Uncharacterized protein</fullName>
    </submittedName>
</protein>
<gene>
    <name evidence="2" type="ORF">Cantr_04284</name>
</gene>
<evidence type="ECO:0000313" key="2">
    <source>
        <dbReference type="EMBL" id="RCK55369.1"/>
    </source>
</evidence>
<dbReference type="Proteomes" id="UP000253472">
    <property type="component" value="Unassembled WGS sequence"/>
</dbReference>
<reference evidence="2 3" key="1">
    <citation type="submission" date="2018-06" db="EMBL/GenBank/DDBJ databases">
        <title>Whole genome sequencing of Candida tropicalis (genome annotated by CSBL at Korea University).</title>
        <authorList>
            <person name="Ahn J."/>
        </authorList>
    </citation>
    <scope>NUCLEOTIDE SEQUENCE [LARGE SCALE GENOMIC DNA]</scope>
    <source>
        <strain evidence="2 3">ATCC 20962</strain>
    </source>
</reference>
<evidence type="ECO:0000313" key="3">
    <source>
        <dbReference type="Proteomes" id="UP000253472"/>
    </source>
</evidence>
<keyword evidence="1" id="KW-1133">Transmembrane helix</keyword>
<name>A0A367XPP4_9ASCO</name>
<proteinExistence type="predicted"/>
<sequence>MFARSLRNYGRIIFKRFQHTAEASTGEAAPFTNKYGFDLNPPPVHEYWNIRNSSVAFAFIPVFLGIAFFAKFIGKSVDTNGAYLGFADSEASPVSKIPFGQPQQPPKHD</sequence>
<dbReference type="OrthoDB" id="4073665at2759"/>
<organism evidence="2 3">
    <name type="scientific">Candida viswanathii</name>
    <dbReference type="NCBI Taxonomy" id="5486"/>
    <lineage>
        <taxon>Eukaryota</taxon>
        <taxon>Fungi</taxon>
        <taxon>Dikarya</taxon>
        <taxon>Ascomycota</taxon>
        <taxon>Saccharomycotina</taxon>
        <taxon>Pichiomycetes</taxon>
        <taxon>Debaryomycetaceae</taxon>
        <taxon>Candida/Lodderomyces clade</taxon>
        <taxon>Candida</taxon>
    </lineage>
</organism>